<dbReference type="Pfam" id="PF01168">
    <property type="entry name" value="Ala_racemase_N"/>
    <property type="match status" value="1"/>
</dbReference>
<keyword evidence="7" id="KW-1185">Reference proteome</keyword>
<dbReference type="GO" id="GO:0030170">
    <property type="term" value="F:pyridoxal phosphate binding"/>
    <property type="evidence" value="ECO:0007669"/>
    <property type="project" value="UniProtKB-UniRule"/>
</dbReference>
<gene>
    <name evidence="6" type="primary">alr2</name>
    <name evidence="6" type="ORF">GCM10011482_15220</name>
</gene>
<comment type="similarity">
    <text evidence="2 4">Belongs to the pyridoxal phosphate-binding protein YggS/PROSC family.</text>
</comment>
<comment type="caution">
    <text evidence="6">The sequence shown here is derived from an EMBL/GenBank/DDBJ whole genome shotgun (WGS) entry which is preliminary data.</text>
</comment>
<dbReference type="PIRSF" id="PIRSF004848">
    <property type="entry name" value="YBL036c_PLPDEIII"/>
    <property type="match status" value="1"/>
</dbReference>
<comment type="cofactor">
    <cofactor evidence="3">
        <name>pyridoxal 5'-phosphate</name>
        <dbReference type="ChEBI" id="CHEBI:597326"/>
    </cofactor>
</comment>
<keyword evidence="1 2" id="KW-0663">Pyridoxal phosphate</keyword>
<dbReference type="RefSeq" id="WP_188367708.1">
    <property type="nucleotide sequence ID" value="NZ_BMDT01000006.1"/>
</dbReference>
<evidence type="ECO:0000256" key="4">
    <source>
        <dbReference type="RuleBase" id="RU004514"/>
    </source>
</evidence>
<comment type="function">
    <text evidence="2">Pyridoxal 5'-phosphate (PLP)-binding protein, which is involved in PLP homeostasis.</text>
</comment>
<name>A0A917N4Q0_9ENTE</name>
<proteinExistence type="inferred from homology"/>
<dbReference type="Proteomes" id="UP000622610">
    <property type="component" value="Unassembled WGS sequence"/>
</dbReference>
<reference evidence="6" key="1">
    <citation type="journal article" date="2014" name="Int. J. Syst. Evol. Microbiol.">
        <title>Complete genome sequence of Corynebacterium casei LMG S-19264T (=DSM 44701T), isolated from a smear-ripened cheese.</title>
        <authorList>
            <consortium name="US DOE Joint Genome Institute (JGI-PGF)"/>
            <person name="Walter F."/>
            <person name="Albersmeier A."/>
            <person name="Kalinowski J."/>
            <person name="Ruckert C."/>
        </authorList>
    </citation>
    <scope>NUCLEOTIDE SEQUENCE</scope>
    <source>
        <strain evidence="6">CCM 8433</strain>
    </source>
</reference>
<evidence type="ECO:0000259" key="5">
    <source>
        <dbReference type="Pfam" id="PF01168"/>
    </source>
</evidence>
<protein>
    <recommendedName>
        <fullName evidence="2">Pyridoxal phosphate homeostasis protein</fullName>
        <shortName evidence="2">PLP homeostasis protein</shortName>
    </recommendedName>
</protein>
<dbReference type="PROSITE" id="PS01211">
    <property type="entry name" value="UPF0001"/>
    <property type="match status" value="1"/>
</dbReference>
<dbReference type="InterPro" id="IPR011078">
    <property type="entry name" value="PyrdxlP_homeostasis"/>
</dbReference>
<organism evidence="6 7">
    <name type="scientific">Enterococcus alcedinis</name>
    <dbReference type="NCBI Taxonomy" id="1274384"/>
    <lineage>
        <taxon>Bacteria</taxon>
        <taxon>Bacillati</taxon>
        <taxon>Bacillota</taxon>
        <taxon>Bacilli</taxon>
        <taxon>Lactobacillales</taxon>
        <taxon>Enterococcaceae</taxon>
        <taxon>Enterococcus</taxon>
    </lineage>
</organism>
<dbReference type="NCBIfam" id="TIGR00044">
    <property type="entry name" value="YggS family pyridoxal phosphate-dependent enzyme"/>
    <property type="match status" value="1"/>
</dbReference>
<feature type="domain" description="Alanine racemase N-terminal" evidence="5">
    <location>
        <begin position="12"/>
        <end position="222"/>
    </location>
</feature>
<dbReference type="HAMAP" id="MF_02087">
    <property type="entry name" value="PLP_homeostasis"/>
    <property type="match status" value="1"/>
</dbReference>
<dbReference type="SUPFAM" id="SSF51419">
    <property type="entry name" value="PLP-binding barrel"/>
    <property type="match status" value="1"/>
</dbReference>
<dbReference type="InterPro" id="IPR001608">
    <property type="entry name" value="Ala_racemase_N"/>
</dbReference>
<evidence type="ECO:0000256" key="1">
    <source>
        <dbReference type="ARBA" id="ARBA00022898"/>
    </source>
</evidence>
<dbReference type="InterPro" id="IPR029066">
    <property type="entry name" value="PLP-binding_barrel"/>
</dbReference>
<dbReference type="FunFam" id="3.20.20.10:FF:000011">
    <property type="entry name" value="Pyridoxal phosphate homeostasis protein"/>
    <property type="match status" value="1"/>
</dbReference>
<dbReference type="PANTHER" id="PTHR10146:SF14">
    <property type="entry name" value="PYRIDOXAL PHOSPHATE HOMEOSTASIS PROTEIN"/>
    <property type="match status" value="1"/>
</dbReference>
<evidence type="ECO:0000313" key="6">
    <source>
        <dbReference type="EMBL" id="GGI65868.1"/>
    </source>
</evidence>
<reference evidence="6" key="2">
    <citation type="submission" date="2020-09" db="EMBL/GenBank/DDBJ databases">
        <authorList>
            <person name="Sun Q."/>
            <person name="Sedlacek I."/>
        </authorList>
    </citation>
    <scope>NUCLEOTIDE SEQUENCE</scope>
    <source>
        <strain evidence="6">CCM 8433</strain>
    </source>
</reference>
<evidence type="ECO:0000313" key="7">
    <source>
        <dbReference type="Proteomes" id="UP000622610"/>
    </source>
</evidence>
<feature type="modified residue" description="N6-(pyridoxal phosphate)lysine" evidence="2 3">
    <location>
        <position position="34"/>
    </location>
</feature>
<accession>A0A917N4Q0</accession>
<dbReference type="Gene3D" id="3.20.20.10">
    <property type="entry name" value="Alanine racemase"/>
    <property type="match status" value="1"/>
</dbReference>
<dbReference type="EMBL" id="BMDT01000006">
    <property type="protein sequence ID" value="GGI65868.1"/>
    <property type="molecule type" value="Genomic_DNA"/>
</dbReference>
<dbReference type="PANTHER" id="PTHR10146">
    <property type="entry name" value="PROLINE SYNTHETASE CO-TRANSCRIBED BACTERIAL HOMOLOG PROTEIN"/>
    <property type="match status" value="1"/>
</dbReference>
<evidence type="ECO:0000256" key="3">
    <source>
        <dbReference type="PIRSR" id="PIRSR004848-1"/>
    </source>
</evidence>
<dbReference type="AlphaFoldDB" id="A0A917N4Q0"/>
<sequence>MISDNLRKVRQEIQNSCALVSRKVEEVTLVAVTKSVDSAKMKELYEEDQTVFAENRVDVLLQKQAELADYPAIEWHFIGHLQRRKVKDIINKIDYFHALESLKLAGEIQKRAQKAIRCFVEVNVSGEASKLGIRPEEVLSFIQSLASYDKIEVVGLMMMAPYDSTVEEQRSYFTQLKQLQEAVSVQKYSHAPCTELSMGMSNDYPVAIEVGATYVRVGSALFEDE</sequence>
<dbReference type="CDD" id="cd00635">
    <property type="entry name" value="PLPDE_III_YBL036c_like"/>
    <property type="match status" value="1"/>
</dbReference>
<evidence type="ECO:0000256" key="2">
    <source>
        <dbReference type="HAMAP-Rule" id="MF_02087"/>
    </source>
</evidence>